<reference evidence="1 2" key="1">
    <citation type="submission" date="2024-06" db="EMBL/GenBank/DDBJ databases">
        <authorList>
            <person name="Kim D.-U."/>
        </authorList>
    </citation>
    <scope>NUCLEOTIDE SEQUENCE [LARGE SCALE GENOMIC DNA]</scope>
    <source>
        <strain evidence="1 2">KACC15460</strain>
    </source>
</reference>
<gene>
    <name evidence="1" type="ORF">ABVQ20_08750</name>
</gene>
<organism evidence="1 2">
    <name type="scientific">Mesorhizobium shangrilense</name>
    <dbReference type="NCBI Taxonomy" id="460060"/>
    <lineage>
        <taxon>Bacteria</taxon>
        <taxon>Pseudomonadati</taxon>
        <taxon>Pseudomonadota</taxon>
        <taxon>Alphaproteobacteria</taxon>
        <taxon>Hyphomicrobiales</taxon>
        <taxon>Phyllobacteriaceae</taxon>
        <taxon>Mesorhizobium</taxon>
    </lineage>
</organism>
<accession>A0ABV2DAL5</accession>
<dbReference type="EMBL" id="JBEWSZ010000001">
    <property type="protein sequence ID" value="MET2827062.1"/>
    <property type="molecule type" value="Genomic_DNA"/>
</dbReference>
<dbReference type="RefSeq" id="WP_354459112.1">
    <property type="nucleotide sequence ID" value="NZ_JBEWSZ010000001.1"/>
</dbReference>
<proteinExistence type="predicted"/>
<sequence length="67" mass="7190">MAERLEDEVYSYASLAEWLQKSASQDLVICEAKGIAIEILVAALPLPWGSKRKGPGEGDLGCALTRA</sequence>
<evidence type="ECO:0000313" key="2">
    <source>
        <dbReference type="Proteomes" id="UP001548832"/>
    </source>
</evidence>
<keyword evidence="2" id="KW-1185">Reference proteome</keyword>
<protein>
    <submittedName>
        <fullName evidence="1">Uncharacterized protein</fullName>
    </submittedName>
</protein>
<name>A0ABV2DAL5_9HYPH</name>
<dbReference type="Proteomes" id="UP001548832">
    <property type="component" value="Unassembled WGS sequence"/>
</dbReference>
<evidence type="ECO:0000313" key="1">
    <source>
        <dbReference type="EMBL" id="MET2827062.1"/>
    </source>
</evidence>
<comment type="caution">
    <text evidence="1">The sequence shown here is derived from an EMBL/GenBank/DDBJ whole genome shotgun (WGS) entry which is preliminary data.</text>
</comment>